<keyword evidence="2" id="KW-1185">Reference proteome</keyword>
<dbReference type="Proteomes" id="UP000602057">
    <property type="component" value="Unassembled WGS sequence"/>
</dbReference>
<name>A0A8J6QJB8_9FLAO</name>
<protein>
    <submittedName>
        <fullName evidence="1">Uncharacterized protein</fullName>
    </submittedName>
</protein>
<dbReference type="AlphaFoldDB" id="A0A8J6QJB8"/>
<accession>A0A8J6QJB8</accession>
<reference evidence="1" key="2">
    <citation type="submission" date="2020-09" db="EMBL/GenBank/DDBJ databases">
        <authorList>
            <person name="Wu Z."/>
        </authorList>
    </citation>
    <scope>NUCLEOTIDE SEQUENCE</scope>
    <source>
        <strain evidence="1">SC17</strain>
    </source>
</reference>
<organism evidence="1 2">
    <name type="scientific">Aestuariibaculum suncheonense</name>
    <dbReference type="NCBI Taxonomy" id="1028745"/>
    <lineage>
        <taxon>Bacteria</taxon>
        <taxon>Pseudomonadati</taxon>
        <taxon>Bacteroidota</taxon>
        <taxon>Flavobacteriia</taxon>
        <taxon>Flavobacteriales</taxon>
        <taxon>Flavobacteriaceae</taxon>
    </lineage>
</organism>
<comment type="caution">
    <text evidence="1">The sequence shown here is derived from an EMBL/GenBank/DDBJ whole genome shotgun (WGS) entry which is preliminary data.</text>
</comment>
<reference evidence="1" key="1">
    <citation type="journal article" date="2013" name="Int. J. Syst. Evol. Microbiol.">
        <title>Aestuariibaculum suncheonense gen. nov., sp. nov., a marine bacterium of the family Flavobacteriaceae isolated from a tidal flat and emended descriptions of the genera Gaetbulibacter and Tamlana.</title>
        <authorList>
            <person name="Jeong S.H."/>
            <person name="Park M.S."/>
            <person name="Jin H.M."/>
            <person name="Lee K."/>
            <person name="Park W."/>
            <person name="Jeon C.O."/>
        </authorList>
    </citation>
    <scope>NUCLEOTIDE SEQUENCE</scope>
    <source>
        <strain evidence="1">SC17</strain>
    </source>
</reference>
<proteinExistence type="predicted"/>
<dbReference type="RefSeq" id="WP_188216790.1">
    <property type="nucleotide sequence ID" value="NZ_BAABGH010000002.1"/>
</dbReference>
<dbReference type="EMBL" id="JACVXC010000005">
    <property type="protein sequence ID" value="MBD0836292.1"/>
    <property type="molecule type" value="Genomic_DNA"/>
</dbReference>
<dbReference type="PROSITE" id="PS51257">
    <property type="entry name" value="PROKAR_LIPOPROTEIN"/>
    <property type="match status" value="1"/>
</dbReference>
<evidence type="ECO:0000313" key="2">
    <source>
        <dbReference type="Proteomes" id="UP000602057"/>
    </source>
</evidence>
<gene>
    <name evidence="1" type="ORF">ICJ84_12675</name>
</gene>
<evidence type="ECO:0000313" key="1">
    <source>
        <dbReference type="EMBL" id="MBD0836292.1"/>
    </source>
</evidence>
<sequence length="158" mass="17995">MEKRLVVFLLAVMLFSCSSDKDSGIDCMLYDPYFPTLYIKLVDAEGNNLIENGTYDIEGMSFENGLSYRVNPASEIEPVGSKIREFDNTVELGIPNRTNFTYVIKLSEEEDITLDFTAELIESVCDIEFTLPKEVVYGDQLLELREVIPLQFLVEVKI</sequence>